<dbReference type="Proteomes" id="UP000019804">
    <property type="component" value="Unassembled WGS sequence"/>
</dbReference>
<reference evidence="8" key="1">
    <citation type="journal article" date="2014" name="Nat. Commun.">
        <title>Genomic adaptations of the halophilic Dead Sea filamentous fungus Eurotium rubrum.</title>
        <authorList>
            <person name="Kis-Papo T."/>
            <person name="Weig A.R."/>
            <person name="Riley R."/>
            <person name="Persoh D."/>
            <person name="Salamov A."/>
            <person name="Sun H."/>
            <person name="Lipzen A."/>
            <person name="Wasser S.P."/>
            <person name="Rambold G."/>
            <person name="Grigoriev I.V."/>
            <person name="Nevo E."/>
        </authorList>
    </citation>
    <scope>NUCLEOTIDE SEQUENCE [LARGE SCALE GENOMIC DNA]</scope>
    <source>
        <strain evidence="8">CBS 135680</strain>
    </source>
</reference>
<sequence>MSSDEDCFSGSTSCHFTCPSGGTWYVCPDEPYFIGCCSSDPCTDSNITSPCPDVYAAAFDTSIFNSILPNACINSANNNWYTCNLTSPPFLGCCASDACNRMDGCPAGDVLASAWSQSRRDQLELFEDADDGSGSGGGLSGGAIAGIVVGCVAAVAIVLLAAWFLLRRRKKSQVPAGGAPSVAEGEPQRMHPGEYGDQNPASPYQDSFSSPGTTVGGKYPSGSTGLSLPSLSPPLPSESGRPIFELYSNTGSDQNPHHQQSSSHNQGLGMFGAQKPETIPELDSAVKPPEVHEIDGGSRS</sequence>
<protein>
    <submittedName>
        <fullName evidence="7">Uncharacterized protein</fullName>
    </submittedName>
</protein>
<name>A0A017S774_ASPRC</name>
<dbReference type="RefSeq" id="XP_040636500.1">
    <property type="nucleotide sequence ID" value="XM_040779749.1"/>
</dbReference>
<feature type="compositionally biased region" description="Polar residues" evidence="5">
    <location>
        <begin position="247"/>
        <end position="266"/>
    </location>
</feature>
<keyword evidence="2 6" id="KW-0812">Transmembrane</keyword>
<comment type="subcellular location">
    <subcellularLocation>
        <location evidence="1">Membrane</location>
        <topology evidence="1">Single-pass membrane protein</topology>
    </subcellularLocation>
</comment>
<dbReference type="PANTHER" id="PTHR15549:SF33">
    <property type="entry name" value="MEMBRANE PROTEIN WSC4, PUTATIVE (AFU_ORTHOLOGUE AFUA_5G09020)-RELATED"/>
    <property type="match status" value="1"/>
</dbReference>
<keyword evidence="3 6" id="KW-1133">Transmembrane helix</keyword>
<accession>A0A017S774</accession>
<dbReference type="OrthoDB" id="3692311at2759"/>
<evidence type="ECO:0000256" key="4">
    <source>
        <dbReference type="ARBA" id="ARBA00023136"/>
    </source>
</evidence>
<feature type="compositionally biased region" description="Polar residues" evidence="5">
    <location>
        <begin position="199"/>
        <end position="213"/>
    </location>
</feature>
<dbReference type="GO" id="GO:0016020">
    <property type="term" value="C:membrane"/>
    <property type="evidence" value="ECO:0007669"/>
    <property type="project" value="UniProtKB-SubCell"/>
</dbReference>
<feature type="compositionally biased region" description="Basic and acidic residues" evidence="5">
    <location>
        <begin position="289"/>
        <end position="300"/>
    </location>
</feature>
<evidence type="ECO:0000256" key="2">
    <source>
        <dbReference type="ARBA" id="ARBA00022692"/>
    </source>
</evidence>
<evidence type="ECO:0000256" key="1">
    <source>
        <dbReference type="ARBA" id="ARBA00004167"/>
    </source>
</evidence>
<dbReference type="AlphaFoldDB" id="A0A017S774"/>
<gene>
    <name evidence="7" type="ORF">EURHEDRAFT_388557</name>
</gene>
<evidence type="ECO:0000313" key="7">
    <source>
        <dbReference type="EMBL" id="EYE92812.1"/>
    </source>
</evidence>
<evidence type="ECO:0000256" key="5">
    <source>
        <dbReference type="SAM" id="MobiDB-lite"/>
    </source>
</evidence>
<organism evidence="7 8">
    <name type="scientific">Aspergillus ruber (strain CBS 135680)</name>
    <dbReference type="NCBI Taxonomy" id="1388766"/>
    <lineage>
        <taxon>Eukaryota</taxon>
        <taxon>Fungi</taxon>
        <taxon>Dikarya</taxon>
        <taxon>Ascomycota</taxon>
        <taxon>Pezizomycotina</taxon>
        <taxon>Eurotiomycetes</taxon>
        <taxon>Eurotiomycetidae</taxon>
        <taxon>Eurotiales</taxon>
        <taxon>Aspergillaceae</taxon>
        <taxon>Aspergillus</taxon>
        <taxon>Aspergillus subgen. Aspergillus</taxon>
    </lineage>
</organism>
<dbReference type="InterPro" id="IPR051694">
    <property type="entry name" value="Immunoregulatory_rcpt-like"/>
</dbReference>
<evidence type="ECO:0000313" key="8">
    <source>
        <dbReference type="Proteomes" id="UP000019804"/>
    </source>
</evidence>
<proteinExistence type="predicted"/>
<dbReference type="GeneID" id="63694873"/>
<dbReference type="PANTHER" id="PTHR15549">
    <property type="entry name" value="PAIRED IMMUNOGLOBULIN-LIKE TYPE 2 RECEPTOR"/>
    <property type="match status" value="1"/>
</dbReference>
<keyword evidence="8" id="KW-1185">Reference proteome</keyword>
<evidence type="ECO:0000256" key="6">
    <source>
        <dbReference type="SAM" id="Phobius"/>
    </source>
</evidence>
<dbReference type="STRING" id="1388766.A0A017S774"/>
<evidence type="ECO:0000256" key="3">
    <source>
        <dbReference type="ARBA" id="ARBA00022989"/>
    </source>
</evidence>
<keyword evidence="4 6" id="KW-0472">Membrane</keyword>
<dbReference type="HOGENOM" id="CLU_066268_0_0_1"/>
<dbReference type="GO" id="GO:0071944">
    <property type="term" value="C:cell periphery"/>
    <property type="evidence" value="ECO:0007669"/>
    <property type="project" value="UniProtKB-ARBA"/>
</dbReference>
<feature type="transmembrane region" description="Helical" evidence="6">
    <location>
        <begin position="143"/>
        <end position="166"/>
    </location>
</feature>
<feature type="compositionally biased region" description="Low complexity" evidence="5">
    <location>
        <begin position="220"/>
        <end position="230"/>
    </location>
</feature>
<dbReference type="EMBL" id="KK088435">
    <property type="protein sequence ID" value="EYE92812.1"/>
    <property type="molecule type" value="Genomic_DNA"/>
</dbReference>
<feature type="region of interest" description="Disordered" evidence="5">
    <location>
        <begin position="174"/>
        <end position="300"/>
    </location>
</feature>